<proteinExistence type="predicted"/>
<keyword evidence="3" id="KW-1185">Reference proteome</keyword>
<dbReference type="EMBL" id="BAABJO010000018">
    <property type="protein sequence ID" value="GAA5128254.1"/>
    <property type="molecule type" value="Genomic_DNA"/>
</dbReference>
<feature type="region of interest" description="Disordered" evidence="1">
    <location>
        <begin position="94"/>
        <end position="133"/>
    </location>
</feature>
<dbReference type="Proteomes" id="UP001500804">
    <property type="component" value="Unassembled WGS sequence"/>
</dbReference>
<comment type="caution">
    <text evidence="2">The sequence shown here is derived from an EMBL/GenBank/DDBJ whole genome shotgun (WGS) entry which is preliminary data.</text>
</comment>
<dbReference type="RefSeq" id="WP_345607447.1">
    <property type="nucleotide sequence ID" value="NZ_BAABJO010000018.1"/>
</dbReference>
<evidence type="ECO:0000313" key="2">
    <source>
        <dbReference type="EMBL" id="GAA5128254.1"/>
    </source>
</evidence>
<accession>A0ABP9NPP6</accession>
<dbReference type="Pfam" id="PF06923">
    <property type="entry name" value="GutM"/>
    <property type="match status" value="1"/>
</dbReference>
<dbReference type="InterPro" id="IPR009693">
    <property type="entry name" value="Glucitol_operon_activator"/>
</dbReference>
<protein>
    <recommendedName>
        <fullName evidence="4">Glucitol operon activator protein GutM</fullName>
    </recommendedName>
</protein>
<feature type="compositionally biased region" description="Low complexity" evidence="1">
    <location>
        <begin position="104"/>
        <end position="120"/>
    </location>
</feature>
<evidence type="ECO:0000256" key="1">
    <source>
        <dbReference type="SAM" id="MobiDB-lite"/>
    </source>
</evidence>
<reference evidence="3" key="1">
    <citation type="journal article" date="2019" name="Int. J. Syst. Evol. Microbiol.">
        <title>The Global Catalogue of Microorganisms (GCM) 10K type strain sequencing project: providing services to taxonomists for standard genome sequencing and annotation.</title>
        <authorList>
            <consortium name="The Broad Institute Genomics Platform"/>
            <consortium name="The Broad Institute Genome Sequencing Center for Infectious Disease"/>
            <person name="Wu L."/>
            <person name="Ma J."/>
        </authorList>
    </citation>
    <scope>NUCLEOTIDE SEQUENCE [LARGE SCALE GENOMIC DNA]</scope>
    <source>
        <strain evidence="3">JCM 18302</strain>
    </source>
</reference>
<evidence type="ECO:0000313" key="3">
    <source>
        <dbReference type="Proteomes" id="UP001500804"/>
    </source>
</evidence>
<evidence type="ECO:0008006" key="4">
    <source>
        <dbReference type="Google" id="ProtNLM"/>
    </source>
</evidence>
<name>A0ABP9NPP6_9PSEU</name>
<sequence>MGNATVFVLVVAIMSLTGISAIAQHKYYARTVKRLAREHDEPGHILVTGRGRSRFRGAIAVLVLRTHDEMIKAAVVMEGASVLARFRGRPDWVGRSAREPLPGASPRVAAAVAEARSQVPGRRRRVPGARGGA</sequence>
<organism evidence="2 3">
    <name type="scientific">Pseudonocardia adelaidensis</name>
    <dbReference type="NCBI Taxonomy" id="648754"/>
    <lineage>
        <taxon>Bacteria</taxon>
        <taxon>Bacillati</taxon>
        <taxon>Actinomycetota</taxon>
        <taxon>Actinomycetes</taxon>
        <taxon>Pseudonocardiales</taxon>
        <taxon>Pseudonocardiaceae</taxon>
        <taxon>Pseudonocardia</taxon>
    </lineage>
</organism>
<gene>
    <name evidence="2" type="ORF">GCM10023320_46910</name>
</gene>